<dbReference type="Gene3D" id="3.20.20.210">
    <property type="match status" value="1"/>
</dbReference>
<dbReference type="EMBL" id="JACOPR010000002">
    <property type="protein sequence ID" value="MBC5730147.1"/>
    <property type="molecule type" value="Genomic_DNA"/>
</dbReference>
<dbReference type="PANTHER" id="PTHR47099">
    <property type="entry name" value="METHYLCOBAMIDE:COM METHYLTRANSFERASE MTBA"/>
    <property type="match status" value="1"/>
</dbReference>
<sequence length="412" mass="46545">MALTTENNLEQRIARVDAAVALREGDRVPMAPKIGMAYAQTAGIDRYEALNDARLLRPGVEKFLQTYPCDLFWAGSGYPIPMMETLGTTAIRWPGATCGVPLNQGFQIVDGTYMEEDEYDEFLRDPSHFCMTKVFPRKHKKLAGLAKLNFHEVVEFGHYASMAAFADPEVRQALLTLMFAGEQAVEWQRNSALLRETALACQTPLGALAGQNAPYDMLADNIRGFLNVPMDLYEIPEKVTAAIDIMTEYALQNVRRLKNTGSKYCFMPLHGGTDDFMSLEDYRTFYWPSLRRVMEEIIDCGMIPYVFCEGKYDTRLEVLREVPRGKVIYMFEQVDIARAKAVLGDTACICGNLPTSLLLYGKPHEVVDETRRLLDTCAPGGGFLMDCSIVLDHYKEENLEAWFDTTLQYGRY</sequence>
<dbReference type="Pfam" id="PF01208">
    <property type="entry name" value="URO-D"/>
    <property type="match status" value="1"/>
</dbReference>
<accession>A0ABR7HRI6</accession>
<gene>
    <name evidence="2" type="ORF">H8S34_04775</name>
</gene>
<organism evidence="2 3">
    <name type="scientific">Pseudoflavonifractor hominis</name>
    <dbReference type="NCBI Taxonomy" id="2763059"/>
    <lineage>
        <taxon>Bacteria</taxon>
        <taxon>Bacillati</taxon>
        <taxon>Bacillota</taxon>
        <taxon>Clostridia</taxon>
        <taxon>Eubacteriales</taxon>
        <taxon>Oscillospiraceae</taxon>
        <taxon>Pseudoflavonifractor</taxon>
    </lineage>
</organism>
<dbReference type="RefSeq" id="WP_101692516.1">
    <property type="nucleotide sequence ID" value="NZ_JACOPR010000002.1"/>
</dbReference>
<dbReference type="InterPro" id="IPR038071">
    <property type="entry name" value="UROD/MetE-like_sf"/>
</dbReference>
<proteinExistence type="predicted"/>
<feature type="domain" description="Uroporphyrinogen decarboxylase (URO-D)" evidence="1">
    <location>
        <begin position="202"/>
        <end position="405"/>
    </location>
</feature>
<dbReference type="InterPro" id="IPR052024">
    <property type="entry name" value="Methanogen_methyltrans"/>
</dbReference>
<dbReference type="SUPFAM" id="SSF51726">
    <property type="entry name" value="UROD/MetE-like"/>
    <property type="match status" value="1"/>
</dbReference>
<protein>
    <recommendedName>
        <fullName evidence="1">Uroporphyrinogen decarboxylase (URO-D) domain-containing protein</fullName>
    </recommendedName>
</protein>
<evidence type="ECO:0000313" key="3">
    <source>
        <dbReference type="Proteomes" id="UP000660021"/>
    </source>
</evidence>
<comment type="caution">
    <text evidence="2">The sequence shown here is derived from an EMBL/GenBank/DDBJ whole genome shotgun (WGS) entry which is preliminary data.</text>
</comment>
<dbReference type="PANTHER" id="PTHR47099:SF1">
    <property type="entry name" value="METHYLCOBAMIDE:COM METHYLTRANSFERASE MTBA"/>
    <property type="match status" value="1"/>
</dbReference>
<dbReference type="InterPro" id="IPR000257">
    <property type="entry name" value="Uroporphyrinogen_deCOase"/>
</dbReference>
<reference evidence="2 3" key="1">
    <citation type="submission" date="2020-08" db="EMBL/GenBank/DDBJ databases">
        <title>Genome public.</title>
        <authorList>
            <person name="Liu C."/>
            <person name="Sun Q."/>
        </authorList>
    </citation>
    <scope>NUCLEOTIDE SEQUENCE [LARGE SCALE GENOMIC DNA]</scope>
    <source>
        <strain evidence="2 3">New-38</strain>
    </source>
</reference>
<name>A0ABR7HRI6_9FIRM</name>
<evidence type="ECO:0000313" key="2">
    <source>
        <dbReference type="EMBL" id="MBC5730147.1"/>
    </source>
</evidence>
<dbReference type="Proteomes" id="UP000660021">
    <property type="component" value="Unassembled WGS sequence"/>
</dbReference>
<keyword evidence="3" id="KW-1185">Reference proteome</keyword>
<evidence type="ECO:0000259" key="1">
    <source>
        <dbReference type="Pfam" id="PF01208"/>
    </source>
</evidence>